<dbReference type="RefSeq" id="WP_013258511.1">
    <property type="nucleotide sequence ID" value="NC_014365.1"/>
</dbReference>
<proteinExistence type="predicted"/>
<name>E1QHL5_DESB2</name>
<sequence length="551" mass="59792">MARLWLRIEGQNFQNTIDDTDDLSTLRGGSRALLELPGLLFQHLAAQKRYNLEQLYTGASEGLALITTDDAAPLDDFVATLQGDVAAYLQHPGEPLNDIPVYLTVSHDVAMVPDDDRDQPAALARLNNRIRRQQFQKLTVDPLPPASASSTGRPCQWDLKRPAACEVTKRSPGEPEGDVFLVSASVRARFRSGRDLRQKLYERELGEAAKALVGENNARFANSFAEIVANPPPGLPKKIANKMALLYMDGNKFGKIRAKLGVEAFSGPVLAARKSLLSGIVEYMGASVYPTNISEKTESIVPFETLGWGGDESWMVLPAWEAVGLLLCLEQMLGGEQWRLPDGNGESIQLTYGIGVVFCHCKTPIREVRRLAKGLADHAKKVNPDDPAQQKNVLQYQVLLGIDPPVDMTGHRQGLYGRSEPAALTLGFGPCQTASGPVDGFADLVKAIKELKGMGKGKGMPYGRLLRLLDDGIAQGLLTAGDASQTARTAWLDKADEEMARYGCPALRGLCHPHLGYADAHPLMPLINLTQLWEYVEPAPKADAAGEAGIG</sequence>
<dbReference type="AlphaFoldDB" id="E1QHL5"/>
<keyword evidence="2" id="KW-1185">Reference proteome</keyword>
<dbReference type="KEGG" id="dbr:Deba_1690"/>
<dbReference type="Proteomes" id="UP000009047">
    <property type="component" value="Chromosome"/>
</dbReference>
<organism evidence="1 2">
    <name type="scientific">Desulfarculus baarsii (strain ATCC 33931 / DSM 2075 / LMG 7858 / VKM B-1802 / 2st14)</name>
    <dbReference type="NCBI Taxonomy" id="644282"/>
    <lineage>
        <taxon>Bacteria</taxon>
        <taxon>Pseudomonadati</taxon>
        <taxon>Thermodesulfobacteriota</taxon>
        <taxon>Desulfarculia</taxon>
        <taxon>Desulfarculales</taxon>
        <taxon>Desulfarculaceae</taxon>
        <taxon>Desulfarculus</taxon>
    </lineage>
</organism>
<dbReference type="InterPro" id="IPR043128">
    <property type="entry name" value="Rev_trsase/Diguanyl_cyclase"/>
</dbReference>
<dbReference type="HOGENOM" id="CLU_036473_0_0_7"/>
<reference evidence="1 2" key="1">
    <citation type="journal article" date="2010" name="Stand. Genomic Sci.">
        <title>Complete genome sequence of Desulfarculus baarsii type strain (2st14).</title>
        <authorList>
            <person name="Sun H."/>
            <person name="Spring S."/>
            <person name="Lapidus A."/>
            <person name="Davenport K."/>
            <person name="Del Rio T.G."/>
            <person name="Tice H."/>
            <person name="Nolan M."/>
            <person name="Copeland A."/>
            <person name="Cheng J.F."/>
            <person name="Lucas S."/>
            <person name="Tapia R."/>
            <person name="Goodwin L."/>
            <person name="Pitluck S."/>
            <person name="Ivanova N."/>
            <person name="Pagani I."/>
            <person name="Mavromatis K."/>
            <person name="Ovchinnikova G."/>
            <person name="Pati A."/>
            <person name="Chen A."/>
            <person name="Palaniappan K."/>
            <person name="Hauser L."/>
            <person name="Chang Y.J."/>
            <person name="Jeffries C.D."/>
            <person name="Detter J.C."/>
            <person name="Han C."/>
            <person name="Rohde M."/>
            <person name="Brambilla E."/>
            <person name="Goker M."/>
            <person name="Woyke T."/>
            <person name="Bristow J."/>
            <person name="Eisen J.A."/>
            <person name="Markowitz V."/>
            <person name="Hugenholtz P."/>
            <person name="Kyrpides N.C."/>
            <person name="Klenk H.P."/>
            <person name="Land M."/>
        </authorList>
    </citation>
    <scope>NUCLEOTIDE SEQUENCE [LARGE SCALE GENOMIC DNA]</scope>
    <source>
        <strain evidence="2">ATCC 33931 / DSM 2075 / LMG 7858 / VKM B-1802 / 2st14</strain>
    </source>
</reference>
<evidence type="ECO:0000313" key="2">
    <source>
        <dbReference type="Proteomes" id="UP000009047"/>
    </source>
</evidence>
<dbReference type="STRING" id="644282.Deba_1690"/>
<gene>
    <name evidence="1" type="ordered locus">Deba_1690</name>
</gene>
<dbReference type="Gene3D" id="3.30.70.270">
    <property type="match status" value="1"/>
</dbReference>
<evidence type="ECO:0000313" key="1">
    <source>
        <dbReference type="EMBL" id="ADK85058.1"/>
    </source>
</evidence>
<accession>E1QHL5</accession>
<protein>
    <submittedName>
        <fullName evidence="1">Uncharacterized protein</fullName>
    </submittedName>
</protein>
<dbReference type="eggNOG" id="COG1353">
    <property type="taxonomic scope" value="Bacteria"/>
</dbReference>
<dbReference type="OrthoDB" id="7318585at2"/>
<dbReference type="EMBL" id="CP002085">
    <property type="protein sequence ID" value="ADK85058.1"/>
    <property type="molecule type" value="Genomic_DNA"/>
</dbReference>